<protein>
    <recommendedName>
        <fullName evidence="5">BPTI/Kunitz inhibitor domain-containing protein</fullName>
    </recommendedName>
</protein>
<dbReference type="SMART" id="SM00131">
    <property type="entry name" value="KU"/>
    <property type="match status" value="1"/>
</dbReference>
<keyword evidence="1" id="KW-0646">Protease inhibitor</keyword>
<dbReference type="PANTHER" id="PTHR10083:SF374">
    <property type="entry name" value="BPTI_KUNITZ INHIBITOR DOMAIN-CONTAINING PROTEIN"/>
    <property type="match status" value="1"/>
</dbReference>
<dbReference type="PANTHER" id="PTHR10083">
    <property type="entry name" value="KUNITZ-TYPE PROTEASE INHIBITOR-RELATED"/>
    <property type="match status" value="1"/>
</dbReference>
<dbReference type="PROSITE" id="PS50279">
    <property type="entry name" value="BPTI_KUNITZ_2"/>
    <property type="match status" value="1"/>
</dbReference>
<keyword evidence="7" id="KW-1185">Reference proteome</keyword>
<evidence type="ECO:0000256" key="2">
    <source>
        <dbReference type="ARBA" id="ARBA00022900"/>
    </source>
</evidence>
<dbReference type="PROSITE" id="PS00280">
    <property type="entry name" value="BPTI_KUNITZ_1"/>
    <property type="match status" value="1"/>
</dbReference>
<accession>A0A834IF62</accession>
<dbReference type="GO" id="GO:0005615">
    <property type="term" value="C:extracellular space"/>
    <property type="evidence" value="ECO:0007669"/>
    <property type="project" value="TreeGrafter"/>
</dbReference>
<proteinExistence type="predicted"/>
<evidence type="ECO:0000256" key="3">
    <source>
        <dbReference type="ARBA" id="ARBA00023157"/>
    </source>
</evidence>
<dbReference type="Proteomes" id="UP000625711">
    <property type="component" value="Unassembled WGS sequence"/>
</dbReference>
<evidence type="ECO:0000259" key="5">
    <source>
        <dbReference type="PROSITE" id="PS50279"/>
    </source>
</evidence>
<keyword evidence="4" id="KW-0732">Signal</keyword>
<keyword evidence="2" id="KW-0722">Serine protease inhibitor</keyword>
<organism evidence="6 7">
    <name type="scientific">Rhynchophorus ferrugineus</name>
    <name type="common">Red palm weevil</name>
    <name type="synonym">Curculio ferrugineus</name>
    <dbReference type="NCBI Taxonomy" id="354439"/>
    <lineage>
        <taxon>Eukaryota</taxon>
        <taxon>Metazoa</taxon>
        <taxon>Ecdysozoa</taxon>
        <taxon>Arthropoda</taxon>
        <taxon>Hexapoda</taxon>
        <taxon>Insecta</taxon>
        <taxon>Pterygota</taxon>
        <taxon>Neoptera</taxon>
        <taxon>Endopterygota</taxon>
        <taxon>Coleoptera</taxon>
        <taxon>Polyphaga</taxon>
        <taxon>Cucujiformia</taxon>
        <taxon>Curculionidae</taxon>
        <taxon>Dryophthorinae</taxon>
        <taxon>Rhynchophorus</taxon>
    </lineage>
</organism>
<dbReference type="InterPro" id="IPR002223">
    <property type="entry name" value="Kunitz_BPTI"/>
</dbReference>
<dbReference type="Gene3D" id="4.10.410.10">
    <property type="entry name" value="Pancreatic trypsin inhibitor Kunitz domain"/>
    <property type="match status" value="1"/>
</dbReference>
<gene>
    <name evidence="6" type="ORF">GWI33_006333</name>
</gene>
<dbReference type="EMBL" id="JAACXV010000318">
    <property type="protein sequence ID" value="KAF7280157.1"/>
    <property type="molecule type" value="Genomic_DNA"/>
</dbReference>
<dbReference type="OrthoDB" id="6775666at2759"/>
<comment type="caution">
    <text evidence="6">The sequence shown here is derived from an EMBL/GenBank/DDBJ whole genome shotgun (WGS) entry which is preliminary data.</text>
</comment>
<dbReference type="AlphaFoldDB" id="A0A834IF62"/>
<feature type="signal peptide" evidence="4">
    <location>
        <begin position="1"/>
        <end position="19"/>
    </location>
</feature>
<dbReference type="Pfam" id="PF00014">
    <property type="entry name" value="Kunitz_BPTI"/>
    <property type="match status" value="1"/>
</dbReference>
<evidence type="ECO:0000313" key="6">
    <source>
        <dbReference type="EMBL" id="KAF7280157.1"/>
    </source>
</evidence>
<evidence type="ECO:0000256" key="4">
    <source>
        <dbReference type="SAM" id="SignalP"/>
    </source>
</evidence>
<dbReference type="InterPro" id="IPR050098">
    <property type="entry name" value="TFPI/VKTCI-like"/>
</dbReference>
<dbReference type="CDD" id="cd00109">
    <property type="entry name" value="Kunitz-type"/>
    <property type="match status" value="1"/>
</dbReference>
<dbReference type="InterPro" id="IPR020901">
    <property type="entry name" value="Prtase_inh_Kunz-CS"/>
</dbReference>
<evidence type="ECO:0000313" key="7">
    <source>
        <dbReference type="Proteomes" id="UP000625711"/>
    </source>
</evidence>
<feature type="domain" description="BPTI/Kunitz inhibitor" evidence="5">
    <location>
        <begin position="31"/>
        <end position="83"/>
    </location>
</feature>
<dbReference type="SUPFAM" id="SSF57362">
    <property type="entry name" value="BPTI-like"/>
    <property type="match status" value="1"/>
</dbReference>
<keyword evidence="3" id="KW-1015">Disulfide bond</keyword>
<reference evidence="6" key="1">
    <citation type="submission" date="2020-08" db="EMBL/GenBank/DDBJ databases">
        <title>Genome sequencing and assembly of the red palm weevil Rhynchophorus ferrugineus.</title>
        <authorList>
            <person name="Dias G.B."/>
            <person name="Bergman C.M."/>
            <person name="Manee M."/>
        </authorList>
    </citation>
    <scope>NUCLEOTIDE SEQUENCE</scope>
    <source>
        <strain evidence="6">AA-2017</strain>
        <tissue evidence="6">Whole larva</tissue>
    </source>
</reference>
<feature type="chain" id="PRO_5033015749" description="BPTI/Kunitz inhibitor domain-containing protein" evidence="4">
    <location>
        <begin position="20"/>
        <end position="88"/>
    </location>
</feature>
<dbReference type="InterPro" id="IPR036880">
    <property type="entry name" value="Kunitz_BPTI_sf"/>
</dbReference>
<name>A0A834IF62_RHYFE</name>
<evidence type="ECO:0000256" key="1">
    <source>
        <dbReference type="ARBA" id="ARBA00022690"/>
    </source>
</evidence>
<sequence length="88" mass="9715">MMKINFILLIVCAASVVRAVPSTTQFSASDCTQPHTQPDATCRGMIPRYYWNDAEKQCQDFFWGGCRATNNNFATLKECQAVAGSICA</sequence>
<dbReference type="GO" id="GO:0004867">
    <property type="term" value="F:serine-type endopeptidase inhibitor activity"/>
    <property type="evidence" value="ECO:0007669"/>
    <property type="project" value="UniProtKB-KW"/>
</dbReference>